<dbReference type="EMBL" id="LR134155">
    <property type="protein sequence ID" value="VEA72821.1"/>
    <property type="molecule type" value="Genomic_DNA"/>
</dbReference>
<sequence>MIDYLLLLMVIFLPLIIPVVIVVLKMGGQGSISSRINQALVLHASKGLSEQGLLWLSIAVPFTYALIFGFISWQGHTILLTGEGLSNFLKISAFPIAFISLSLPLAVLVSRLHATKQTAEQIRLTRVKNNVDLFQSHRKELFSYFAQIGDVNYLDCFVGQYRVHPRVHKIYFVGNQESGTPTLNLSYFQEVEGDLNSVRFFLDMVIRNINPALTFDAYLSNFCSRMYRVSAKLGLPEIYEEMAGKSVLVPVKKIGDGPSSLITVGTTTNDAIASFRYAYNFFKNLSDFAGYVESKSVDPETRYIDEGDKYLDKNEFLVIEKIHKYDIPEMQVRLMDD</sequence>
<keyword evidence="1" id="KW-0472">Membrane</keyword>
<reference evidence="2 3" key="1">
    <citation type="submission" date="2018-12" db="EMBL/GenBank/DDBJ databases">
        <authorList>
            <consortium name="Pathogen Informatics"/>
        </authorList>
    </citation>
    <scope>NUCLEOTIDE SEQUENCE [LARGE SCALE GENOMIC DNA]</scope>
    <source>
        <strain evidence="2 3">NCTC9419</strain>
    </source>
</reference>
<dbReference type="AlphaFoldDB" id="A0A447QS78"/>
<feature type="transmembrane region" description="Helical" evidence="1">
    <location>
        <begin position="93"/>
        <end position="114"/>
    </location>
</feature>
<evidence type="ECO:0000313" key="2">
    <source>
        <dbReference type="EMBL" id="VEA72821.1"/>
    </source>
</evidence>
<name>A0A447QS78_SERRU</name>
<organism evidence="2 3">
    <name type="scientific">Serratia rubidaea</name>
    <name type="common">Serratia marinorubra</name>
    <dbReference type="NCBI Taxonomy" id="61652"/>
    <lineage>
        <taxon>Bacteria</taxon>
        <taxon>Pseudomonadati</taxon>
        <taxon>Pseudomonadota</taxon>
        <taxon>Gammaproteobacteria</taxon>
        <taxon>Enterobacterales</taxon>
        <taxon>Yersiniaceae</taxon>
        <taxon>Serratia</taxon>
    </lineage>
</organism>
<feature type="transmembrane region" description="Helical" evidence="1">
    <location>
        <begin position="53"/>
        <end position="73"/>
    </location>
</feature>
<dbReference type="Proteomes" id="UP000271603">
    <property type="component" value="Chromosome"/>
</dbReference>
<evidence type="ECO:0000256" key="1">
    <source>
        <dbReference type="SAM" id="Phobius"/>
    </source>
</evidence>
<keyword evidence="1" id="KW-0812">Transmembrane</keyword>
<accession>A0A447QS78</accession>
<evidence type="ECO:0000313" key="3">
    <source>
        <dbReference type="Proteomes" id="UP000271603"/>
    </source>
</evidence>
<proteinExistence type="predicted"/>
<keyword evidence="1" id="KW-1133">Transmembrane helix</keyword>
<protein>
    <submittedName>
        <fullName evidence="2">Uncharacterized protein</fullName>
    </submittedName>
</protein>
<gene>
    <name evidence="2" type="ORF">NCTC9419_04437</name>
</gene>
<feature type="transmembrane region" description="Helical" evidence="1">
    <location>
        <begin position="6"/>
        <end position="24"/>
    </location>
</feature>